<name>W9XAC8_9EURO</name>
<dbReference type="InterPro" id="IPR053008">
    <property type="entry name" value="Phomopsin_biosynth_assoc"/>
</dbReference>
<accession>W9XAC8</accession>
<dbReference type="OrthoDB" id="3501153at2759"/>
<dbReference type="STRING" id="1182543.W9XAC8"/>
<gene>
    <name evidence="2" type="ORF">A1O5_09387</name>
</gene>
<dbReference type="PANTHER" id="PTHR35896">
    <property type="entry name" value="IG-LIKE DOMAIN-CONTAINING PROTEIN"/>
    <property type="match status" value="1"/>
</dbReference>
<dbReference type="HOGENOM" id="CLU_066042_4_1_1"/>
<dbReference type="PANTHER" id="PTHR35896:SF3">
    <property type="entry name" value="MAJOR FACILITATOR SUPERFAMILY TRANSPORTER"/>
    <property type="match status" value="1"/>
</dbReference>
<evidence type="ECO:0000256" key="1">
    <source>
        <dbReference type="SAM" id="Phobius"/>
    </source>
</evidence>
<dbReference type="EMBL" id="AMGX01000016">
    <property type="protein sequence ID" value="EXJ67374.1"/>
    <property type="molecule type" value="Genomic_DNA"/>
</dbReference>
<organism evidence="2 3">
    <name type="scientific">Cladophialophora psammophila CBS 110553</name>
    <dbReference type="NCBI Taxonomy" id="1182543"/>
    <lineage>
        <taxon>Eukaryota</taxon>
        <taxon>Fungi</taxon>
        <taxon>Dikarya</taxon>
        <taxon>Ascomycota</taxon>
        <taxon>Pezizomycotina</taxon>
        <taxon>Eurotiomycetes</taxon>
        <taxon>Chaetothyriomycetidae</taxon>
        <taxon>Chaetothyriales</taxon>
        <taxon>Herpotrichiellaceae</taxon>
        <taxon>Cladophialophora</taxon>
    </lineage>
</organism>
<dbReference type="Proteomes" id="UP000019471">
    <property type="component" value="Unassembled WGS sequence"/>
</dbReference>
<keyword evidence="1" id="KW-0472">Membrane</keyword>
<keyword evidence="1" id="KW-0812">Transmembrane</keyword>
<dbReference type="GeneID" id="19194083"/>
<keyword evidence="1" id="KW-1133">Transmembrane helix</keyword>
<sequence>MNRYLGYKLLPAADREHDPGRSLNKEKAIAHSEKLKILSILGIILAILAFVSVCLRLIVAESPRPPRHPPFLTLCGSTRAEALSHNCTFDVLSFAWMPPACHDPELCEEFCSVSVSRTEVEEGKVEKVYTPREYEELQCVFSWRKVHRAVSKGAPVDGFSGDKGYSEYCGALLVERVGRPNEDSVHADNTAHQAFSTELKFPHCGVENFVRNHSH</sequence>
<dbReference type="RefSeq" id="XP_007748156.1">
    <property type="nucleotide sequence ID" value="XM_007749966.1"/>
</dbReference>
<feature type="transmembrane region" description="Helical" evidence="1">
    <location>
        <begin position="37"/>
        <end position="59"/>
    </location>
</feature>
<evidence type="ECO:0000313" key="3">
    <source>
        <dbReference type="Proteomes" id="UP000019471"/>
    </source>
</evidence>
<reference evidence="2 3" key="1">
    <citation type="submission" date="2013-03" db="EMBL/GenBank/DDBJ databases">
        <title>The Genome Sequence of Cladophialophora psammophila CBS 110553.</title>
        <authorList>
            <consortium name="The Broad Institute Genomics Platform"/>
            <person name="Cuomo C."/>
            <person name="de Hoog S."/>
            <person name="Gorbushina A."/>
            <person name="Walker B."/>
            <person name="Young S.K."/>
            <person name="Zeng Q."/>
            <person name="Gargeya S."/>
            <person name="Fitzgerald M."/>
            <person name="Haas B."/>
            <person name="Abouelleil A."/>
            <person name="Allen A.W."/>
            <person name="Alvarado L."/>
            <person name="Arachchi H.M."/>
            <person name="Berlin A.M."/>
            <person name="Chapman S.B."/>
            <person name="Gainer-Dewar J."/>
            <person name="Goldberg J."/>
            <person name="Griggs A."/>
            <person name="Gujja S."/>
            <person name="Hansen M."/>
            <person name="Howarth C."/>
            <person name="Imamovic A."/>
            <person name="Ireland A."/>
            <person name="Larimer J."/>
            <person name="McCowan C."/>
            <person name="Murphy C."/>
            <person name="Pearson M."/>
            <person name="Poon T.W."/>
            <person name="Priest M."/>
            <person name="Roberts A."/>
            <person name="Saif S."/>
            <person name="Shea T."/>
            <person name="Sisk P."/>
            <person name="Sykes S."/>
            <person name="Wortman J."/>
            <person name="Nusbaum C."/>
            <person name="Birren B."/>
        </authorList>
    </citation>
    <scope>NUCLEOTIDE SEQUENCE [LARGE SCALE GENOMIC DNA]</scope>
    <source>
        <strain evidence="2 3">CBS 110553</strain>
    </source>
</reference>
<dbReference type="AlphaFoldDB" id="W9XAC8"/>
<protein>
    <submittedName>
        <fullName evidence="2">Uncharacterized protein</fullName>
    </submittedName>
</protein>
<comment type="caution">
    <text evidence="2">The sequence shown here is derived from an EMBL/GenBank/DDBJ whole genome shotgun (WGS) entry which is preliminary data.</text>
</comment>
<proteinExistence type="predicted"/>
<evidence type="ECO:0000313" key="2">
    <source>
        <dbReference type="EMBL" id="EXJ67374.1"/>
    </source>
</evidence>
<keyword evidence="3" id="KW-1185">Reference proteome</keyword>